<protein>
    <submittedName>
        <fullName evidence="2">Uncharacterized protein</fullName>
    </submittedName>
</protein>
<keyword evidence="3" id="KW-1185">Reference proteome</keyword>
<evidence type="ECO:0000313" key="3">
    <source>
        <dbReference type="Proteomes" id="UP000595140"/>
    </source>
</evidence>
<dbReference type="EMBL" id="OOIL02000001">
    <property type="protein sequence ID" value="VFQ58767.1"/>
    <property type="molecule type" value="Genomic_DNA"/>
</dbReference>
<reference evidence="2 3" key="1">
    <citation type="submission" date="2018-04" db="EMBL/GenBank/DDBJ databases">
        <authorList>
            <person name="Vogel A."/>
        </authorList>
    </citation>
    <scope>NUCLEOTIDE SEQUENCE [LARGE SCALE GENOMIC DNA]</scope>
</reference>
<feature type="compositionally biased region" description="Basic residues" evidence="1">
    <location>
        <begin position="480"/>
        <end position="502"/>
    </location>
</feature>
<dbReference type="Proteomes" id="UP000595140">
    <property type="component" value="Unassembled WGS sequence"/>
</dbReference>
<organism evidence="2 3">
    <name type="scientific">Cuscuta campestris</name>
    <dbReference type="NCBI Taxonomy" id="132261"/>
    <lineage>
        <taxon>Eukaryota</taxon>
        <taxon>Viridiplantae</taxon>
        <taxon>Streptophyta</taxon>
        <taxon>Embryophyta</taxon>
        <taxon>Tracheophyta</taxon>
        <taxon>Spermatophyta</taxon>
        <taxon>Magnoliopsida</taxon>
        <taxon>eudicotyledons</taxon>
        <taxon>Gunneridae</taxon>
        <taxon>Pentapetalae</taxon>
        <taxon>asterids</taxon>
        <taxon>lamiids</taxon>
        <taxon>Solanales</taxon>
        <taxon>Convolvulaceae</taxon>
        <taxon>Cuscuteae</taxon>
        <taxon>Cuscuta</taxon>
        <taxon>Cuscuta subgen. Grammica</taxon>
        <taxon>Cuscuta sect. Cleistogrammica</taxon>
    </lineage>
</organism>
<proteinExistence type="predicted"/>
<dbReference type="OrthoDB" id="1836820at2759"/>
<sequence length="502" mass="57179">MHLHENHRALLKENTAHVRELFDRFLLSLNHEPAPRTRATSGMENTYSSPCDGRTMHLQKNHNPLEDTVVNVEDVMSQFLSWMALNTGNPRGTMTASNCGFNNGADFEDEHVIIYIRLPARRLDEESYRDEWFSISTRHLLSSKGSPLCPAFLDPGDANVYYLFCPPLSIGSHIFTFCDADDHSPHSAYVFYLDTQNVKGGWKEAPPLPPGTFNYYFFEANDKIYGLGIFKGLLFDLLFLDCHDLSKGWQSIHPISNELSKQYLHDIFYAFKLQYETPVDPATCKIKRRATHAIILLSSCLVSYDFDQNAFKVYDDHVPQECSWNCCTGVGHGDLFYILCQKNTYEKPYAVLMVYNDSVHKWYPTPVVGFENFPHALPVSYELFSKPELPRAQLLLIGEGRLCILWADKIDIHNAVTQIYCTKFDVQVIDEQPCAVNVSTQLYNVRGPHFIGINAVLIRRETMPQLRGREGTLAGPSTPCKKHRSKGRKRKGAKSKAHKSKA</sequence>
<feature type="region of interest" description="Disordered" evidence="1">
    <location>
        <begin position="467"/>
        <end position="502"/>
    </location>
</feature>
<name>A0A484K651_9ASTE</name>
<evidence type="ECO:0000313" key="2">
    <source>
        <dbReference type="EMBL" id="VFQ58767.1"/>
    </source>
</evidence>
<gene>
    <name evidence="2" type="ORF">CCAM_LOCUS543</name>
</gene>
<dbReference type="AlphaFoldDB" id="A0A484K651"/>
<evidence type="ECO:0000256" key="1">
    <source>
        <dbReference type="SAM" id="MobiDB-lite"/>
    </source>
</evidence>
<accession>A0A484K651</accession>